<protein>
    <submittedName>
        <fullName evidence="1">Uncharacterized protein</fullName>
    </submittedName>
</protein>
<name>A0AAD1C9N2_STRIT</name>
<dbReference type="Proteomes" id="UP000217792">
    <property type="component" value="Chromosome"/>
</dbReference>
<organism evidence="1 2">
    <name type="scientific">Streptococcus intermedius</name>
    <dbReference type="NCBI Taxonomy" id="1338"/>
    <lineage>
        <taxon>Bacteria</taxon>
        <taxon>Bacillati</taxon>
        <taxon>Bacillota</taxon>
        <taxon>Bacilli</taxon>
        <taxon>Lactobacillales</taxon>
        <taxon>Streptococcaceae</taxon>
        <taxon>Streptococcus</taxon>
        <taxon>Streptococcus anginosus group</taxon>
    </lineage>
</organism>
<proteinExistence type="predicted"/>
<dbReference type="EMBL" id="AP014880">
    <property type="protein sequence ID" value="BAW17930.1"/>
    <property type="molecule type" value="Genomic_DNA"/>
</dbReference>
<reference evidence="1 2" key="1">
    <citation type="journal article" date="2017" name="Infect. Immun.">
        <title>Characterization of the Pathogenicity of Streptococcus intermedius TYG1620 Isolated from a Human Brain Abscess Based on the Complete Genome Sequence with Transcriptome Analysis and Transposon Mutagenesis in a Murine Subcutaneous Abscess Model.</title>
        <authorList>
            <person name="Hasegawa N."/>
            <person name="Sekizuka T."/>
            <person name="Sugi Y."/>
            <person name="Kawakami N."/>
            <person name="Ogasawara Y."/>
            <person name="Kato K."/>
            <person name="Yamashita A."/>
            <person name="Takeuchi F."/>
            <person name="Kuroda M."/>
        </authorList>
    </citation>
    <scope>NUCLEOTIDE SEQUENCE [LARGE SCALE GENOMIC DNA]</scope>
    <source>
        <strain evidence="1 2">TYG1620</strain>
    </source>
</reference>
<sequence length="40" mass="4574">MIRDLAVNELNPLSKGMGFEVYKGTVRDEQGNPYPLLYMN</sequence>
<evidence type="ECO:0000313" key="1">
    <source>
        <dbReference type="EMBL" id="BAW17930.1"/>
    </source>
</evidence>
<evidence type="ECO:0000313" key="2">
    <source>
        <dbReference type="Proteomes" id="UP000217792"/>
    </source>
</evidence>
<dbReference type="AlphaFoldDB" id="A0AAD1C9N2"/>
<accession>A0AAD1C9N2</accession>
<gene>
    <name evidence="1" type="ORF">SITYG_19560</name>
</gene>